<keyword evidence="2" id="KW-0677">Repeat</keyword>
<dbReference type="PROSITE" id="PS50103">
    <property type="entry name" value="ZF_C3H1"/>
    <property type="match status" value="2"/>
</dbReference>
<feature type="domain" description="C3H1-type" evidence="6">
    <location>
        <begin position="81"/>
        <end position="109"/>
    </location>
</feature>
<dbReference type="GO" id="GO:0008270">
    <property type="term" value="F:zinc ion binding"/>
    <property type="evidence" value="ECO:0007669"/>
    <property type="project" value="UniProtKB-KW"/>
</dbReference>
<proteinExistence type="predicted"/>
<dbReference type="SMART" id="SM00356">
    <property type="entry name" value="ZnF_C3H1"/>
    <property type="match status" value="2"/>
</dbReference>
<dbReference type="InterPro" id="IPR000571">
    <property type="entry name" value="Znf_CCCH"/>
</dbReference>
<evidence type="ECO:0000313" key="7">
    <source>
        <dbReference type="EMBL" id="KAK0402131.1"/>
    </source>
</evidence>
<dbReference type="FunFam" id="4.10.1000.10:FF:000003">
    <property type="entry name" value="Zinc finger CCCH domain-containing protein"/>
    <property type="match status" value="1"/>
</dbReference>
<keyword evidence="4 5" id="KW-0862">Zinc</keyword>
<dbReference type="Gene3D" id="4.10.1000.10">
    <property type="entry name" value="Zinc finger, CCCH-type"/>
    <property type="match status" value="2"/>
</dbReference>
<keyword evidence="1 5" id="KW-0479">Metal-binding</keyword>
<evidence type="ECO:0000256" key="2">
    <source>
        <dbReference type="ARBA" id="ARBA00022737"/>
    </source>
</evidence>
<evidence type="ECO:0000256" key="5">
    <source>
        <dbReference type="PROSITE-ProRule" id="PRU00723"/>
    </source>
</evidence>
<reference evidence="7" key="1">
    <citation type="submission" date="2023-06" db="EMBL/GenBank/DDBJ databases">
        <title>Genomic analysis of the entomopathogenic nematode Steinernema hermaphroditum.</title>
        <authorList>
            <person name="Schwarz E.M."/>
            <person name="Heppert J.K."/>
            <person name="Baniya A."/>
            <person name="Schwartz H.T."/>
            <person name="Tan C.-H."/>
            <person name="Antoshechkin I."/>
            <person name="Sternberg P.W."/>
            <person name="Goodrich-Blair H."/>
            <person name="Dillman A.R."/>
        </authorList>
    </citation>
    <scope>NUCLEOTIDE SEQUENCE</scope>
    <source>
        <strain evidence="7">PS9179</strain>
        <tissue evidence="7">Whole animal</tissue>
    </source>
</reference>
<keyword evidence="3 5" id="KW-0863">Zinc-finger</keyword>
<keyword evidence="8" id="KW-1185">Reference proteome</keyword>
<dbReference type="InterPro" id="IPR045877">
    <property type="entry name" value="ZFP36-like"/>
</dbReference>
<feature type="domain" description="C3H1-type" evidence="6">
    <location>
        <begin position="34"/>
        <end position="62"/>
    </location>
</feature>
<name>A0AA39HBC4_9BILA</name>
<evidence type="ECO:0000256" key="1">
    <source>
        <dbReference type="ARBA" id="ARBA00022723"/>
    </source>
</evidence>
<dbReference type="Proteomes" id="UP001175271">
    <property type="component" value="Unassembled WGS sequence"/>
</dbReference>
<evidence type="ECO:0000313" key="8">
    <source>
        <dbReference type="Proteomes" id="UP001175271"/>
    </source>
</evidence>
<dbReference type="GO" id="GO:0043186">
    <property type="term" value="C:P granule"/>
    <property type="evidence" value="ECO:0007669"/>
    <property type="project" value="UniProtKB-ARBA"/>
</dbReference>
<dbReference type="GO" id="GO:0003729">
    <property type="term" value="F:mRNA binding"/>
    <property type="evidence" value="ECO:0007669"/>
    <property type="project" value="InterPro"/>
</dbReference>
<dbReference type="GO" id="GO:0051252">
    <property type="term" value="P:regulation of RNA metabolic process"/>
    <property type="evidence" value="ECO:0007669"/>
    <property type="project" value="UniProtKB-ARBA"/>
</dbReference>
<comment type="caution">
    <text evidence="7">The sequence shown here is derived from an EMBL/GenBank/DDBJ whole genome shotgun (WGS) entry which is preliminary data.</text>
</comment>
<evidence type="ECO:0000256" key="3">
    <source>
        <dbReference type="ARBA" id="ARBA00022771"/>
    </source>
</evidence>
<gene>
    <name evidence="7" type="ORF">QR680_016162</name>
</gene>
<accession>A0AA39HBC4</accession>
<dbReference type="AlphaFoldDB" id="A0AA39HBC4"/>
<evidence type="ECO:0000259" key="6">
    <source>
        <dbReference type="PROSITE" id="PS50103"/>
    </source>
</evidence>
<dbReference type="InterPro" id="IPR036855">
    <property type="entry name" value="Znf_CCCH_sf"/>
</dbReference>
<dbReference type="Pfam" id="PF00642">
    <property type="entry name" value="zf-CCCH"/>
    <property type="match status" value="2"/>
</dbReference>
<dbReference type="PANTHER" id="PTHR12547:SF18">
    <property type="entry name" value="PROTEIN TIS11"/>
    <property type="match status" value="1"/>
</dbReference>
<feature type="zinc finger region" description="C3H1-type" evidence="5">
    <location>
        <begin position="81"/>
        <end position="109"/>
    </location>
</feature>
<sequence>MSQLDIDALIAELAAMKASGSTPTYRPAMNPMLSYKTKLCKQMVENGACRFGEQCLFAHSVRELRVPAFPMEMMRRNLNHKYKTKLCNKFHRFGLCPYGDRCLFVHDLSELRMNKCTCTCQEHQQFHNDLQQETKAVGGPTIASLLKEKRGN</sequence>
<dbReference type="GO" id="GO:0010468">
    <property type="term" value="P:regulation of gene expression"/>
    <property type="evidence" value="ECO:0007669"/>
    <property type="project" value="UniProtKB-ARBA"/>
</dbReference>
<protein>
    <recommendedName>
        <fullName evidence="6">C3H1-type domain-containing protein</fullName>
    </recommendedName>
</protein>
<evidence type="ECO:0000256" key="4">
    <source>
        <dbReference type="ARBA" id="ARBA00022833"/>
    </source>
</evidence>
<dbReference type="PANTHER" id="PTHR12547">
    <property type="entry name" value="CCCH ZINC FINGER/TIS11-RELATED"/>
    <property type="match status" value="1"/>
</dbReference>
<organism evidence="7 8">
    <name type="scientific">Steinernema hermaphroditum</name>
    <dbReference type="NCBI Taxonomy" id="289476"/>
    <lineage>
        <taxon>Eukaryota</taxon>
        <taxon>Metazoa</taxon>
        <taxon>Ecdysozoa</taxon>
        <taxon>Nematoda</taxon>
        <taxon>Chromadorea</taxon>
        <taxon>Rhabditida</taxon>
        <taxon>Tylenchina</taxon>
        <taxon>Panagrolaimomorpha</taxon>
        <taxon>Strongyloidoidea</taxon>
        <taxon>Steinernematidae</taxon>
        <taxon>Steinernema</taxon>
    </lineage>
</organism>
<dbReference type="EMBL" id="JAUCMV010000004">
    <property type="protein sequence ID" value="KAK0402131.1"/>
    <property type="molecule type" value="Genomic_DNA"/>
</dbReference>
<dbReference type="FunFam" id="4.10.1000.10:FF:000001">
    <property type="entry name" value="zinc finger CCCH domain-containing protein 15-like"/>
    <property type="match status" value="1"/>
</dbReference>
<feature type="zinc finger region" description="C3H1-type" evidence="5">
    <location>
        <begin position="34"/>
        <end position="62"/>
    </location>
</feature>
<dbReference type="SUPFAM" id="SSF90229">
    <property type="entry name" value="CCCH zinc finger"/>
    <property type="match status" value="2"/>
</dbReference>